<keyword evidence="3" id="KW-0119">Carbohydrate metabolism</keyword>
<dbReference type="Proteomes" id="UP001447188">
    <property type="component" value="Unassembled WGS sequence"/>
</dbReference>
<keyword evidence="6" id="KW-1185">Reference proteome</keyword>
<dbReference type="SUPFAM" id="SSF51445">
    <property type="entry name" value="(Trans)glycosidases"/>
    <property type="match status" value="1"/>
</dbReference>
<comment type="similarity">
    <text evidence="2">Belongs to the glycosyl hydrolases 36 family.</text>
</comment>
<organism evidence="5 6">
    <name type="scientific">Discina gigas</name>
    <dbReference type="NCBI Taxonomy" id="1032678"/>
    <lineage>
        <taxon>Eukaryota</taxon>
        <taxon>Fungi</taxon>
        <taxon>Dikarya</taxon>
        <taxon>Ascomycota</taxon>
        <taxon>Pezizomycotina</taxon>
        <taxon>Pezizomycetes</taxon>
        <taxon>Pezizales</taxon>
        <taxon>Discinaceae</taxon>
        <taxon>Discina</taxon>
    </lineage>
</organism>
<evidence type="ECO:0000313" key="5">
    <source>
        <dbReference type="EMBL" id="KAL0633754.1"/>
    </source>
</evidence>
<evidence type="ECO:0000256" key="3">
    <source>
        <dbReference type="ARBA" id="ARBA00023277"/>
    </source>
</evidence>
<dbReference type="Pfam" id="PF05691">
    <property type="entry name" value="Raffinose_syn"/>
    <property type="match status" value="1"/>
</dbReference>
<name>A0ABR3GCT7_9PEZI</name>
<comment type="catalytic activity">
    <reaction evidence="4">
        <text>alpha-D-galactosyl-(1-&gt;3)-1D-myo-inositol + sucrose = raffinose + myo-inositol</text>
        <dbReference type="Rhea" id="RHEA:20161"/>
        <dbReference type="ChEBI" id="CHEBI:16634"/>
        <dbReference type="ChEBI" id="CHEBI:17268"/>
        <dbReference type="ChEBI" id="CHEBI:17505"/>
        <dbReference type="ChEBI" id="CHEBI:17992"/>
        <dbReference type="EC" id="2.4.1.82"/>
    </reaction>
</comment>
<dbReference type="InterPro" id="IPR017853">
    <property type="entry name" value="GH"/>
</dbReference>
<proteinExistence type="inferred from homology"/>
<evidence type="ECO:0000256" key="1">
    <source>
        <dbReference type="ARBA" id="ARBA00001255"/>
    </source>
</evidence>
<comment type="caution">
    <text evidence="5">The sequence shown here is derived from an EMBL/GenBank/DDBJ whole genome shotgun (WGS) entry which is preliminary data.</text>
</comment>
<accession>A0ABR3GCT7</accession>
<protein>
    <recommendedName>
        <fullName evidence="7">Alpha-galactosidase</fullName>
    </recommendedName>
</protein>
<dbReference type="PANTHER" id="PTHR31268:SF32">
    <property type="entry name" value="GALACTINOL--SUCROSE GALACTOSYLTRANSFERASE 2-RELATED"/>
    <property type="match status" value="1"/>
</dbReference>
<sequence>MSNLFFTPILNPPLGSTSTRISGVPIRFYAALQIVAGSTAVFNPQEKFTVLLWYSINGRGTWKPAPFREVSANTEDVVKMFDLQESAPKDSTSPDFKNTNPRRDIFVLDLEYDCDQGPLQFCLKYRFSDGPWLWAGSRIGGADGRVVFQNGSEPLFFCDLFEPTGIGATGWHAQLVEDDKKLGRIWDAVWKGANLGGGVLQLSMGRPKDLEQWMALVKIASPWMGPIHGTTSFTTSKDALLVLYQRSGDGKHVVILPVSGLGGGSAYVTSDSKGRGEVVFKGMDDFETERKVQVIVAIGSDALETVASAVAYLKRLVMGVRGNRLRIERVEIAEDRQMWEDGVSYCTWNGLGWDLSEERIFGALEQLEKAGIKVSNLMIDDNWQSLAGRNYGSSGTWSSFEANGKFPGGLKGLVSNLRVRFPYLKHIGVWHALHGYWDGITRDSALGKKYKTIEVAWRDNVNSIDKMLTMVAPEDVERFYDDFYKFLSECGIDSAKTDVQCRIDELVNGSDKGKLAKAYQDAFKKSSIKYFDRRVIYCMAHVPQILYHALLPDDDRKVFFRTSDDFYPNVPQSHAWHIFANAMNMVLYGQLNILPDWDMFQSSLPTYNSLHAAARCLSGGPIFITDTPGEHDVALINSMASPSPAKRTTRALRPSKMAMAGDPYVAYHSTRLLQVRNTCGSGPGARLLLGVFNVSTVAITELVDTKTGFQDIEAGREYVIRAHNTGRVIGPTKILGDSKSDSLLVVGLEPSKWELFTAAPVDTVYLRDMREVKIAALGLVENITGASAVVASRVSRERNGKILITVELCAMGILVIYISDLSSIHAVKLGGRNISRGTCRTPDNGAATLEIDVLRAWKTMVPKVEDTVTVQIDLA</sequence>
<gene>
    <name evidence="5" type="ORF">Q9L58_007360</name>
</gene>
<dbReference type="EMBL" id="JBBBZM010000115">
    <property type="protein sequence ID" value="KAL0633754.1"/>
    <property type="molecule type" value="Genomic_DNA"/>
</dbReference>
<evidence type="ECO:0000256" key="4">
    <source>
        <dbReference type="ARBA" id="ARBA00049426"/>
    </source>
</evidence>
<dbReference type="PANTHER" id="PTHR31268">
    <property type="match status" value="1"/>
</dbReference>
<evidence type="ECO:0000256" key="2">
    <source>
        <dbReference type="ARBA" id="ARBA00007240"/>
    </source>
</evidence>
<evidence type="ECO:0008006" key="7">
    <source>
        <dbReference type="Google" id="ProtNLM"/>
    </source>
</evidence>
<dbReference type="InterPro" id="IPR013785">
    <property type="entry name" value="Aldolase_TIM"/>
</dbReference>
<dbReference type="Gene3D" id="3.20.20.70">
    <property type="entry name" value="Aldolase class I"/>
    <property type="match status" value="1"/>
</dbReference>
<dbReference type="InterPro" id="IPR008811">
    <property type="entry name" value="Glycosyl_hydrolases_36"/>
</dbReference>
<comment type="catalytic activity">
    <reaction evidence="1">
        <text>Hydrolysis of terminal, non-reducing alpha-D-galactose residues in alpha-D-galactosides, including galactose oligosaccharides, galactomannans and galactolipids.</text>
        <dbReference type="EC" id="3.2.1.22"/>
    </reaction>
</comment>
<evidence type="ECO:0000313" key="6">
    <source>
        <dbReference type="Proteomes" id="UP001447188"/>
    </source>
</evidence>
<reference evidence="5 6" key="1">
    <citation type="submission" date="2024-02" db="EMBL/GenBank/DDBJ databases">
        <title>Discinaceae phylogenomics.</title>
        <authorList>
            <person name="Dirks A.C."/>
            <person name="James T.Y."/>
        </authorList>
    </citation>
    <scope>NUCLEOTIDE SEQUENCE [LARGE SCALE GENOMIC DNA]</scope>
    <source>
        <strain evidence="5 6">ACD0624</strain>
    </source>
</reference>